<gene>
    <name evidence="2" type="ORF">AV926_18750</name>
</gene>
<comment type="caution">
    <text evidence="2">The sequence shown here is derived from an EMBL/GenBank/DDBJ whole genome shotgun (WGS) entry which is preliminary data.</text>
</comment>
<proteinExistence type="predicted"/>
<dbReference type="AlphaFoldDB" id="A0A164APM3"/>
<reference evidence="2 3" key="1">
    <citation type="submission" date="2016-01" db="EMBL/GenBank/DDBJ databases">
        <title>Whole genome sequencing of Myroides marinus L41.</title>
        <authorList>
            <person name="Hong K.W."/>
        </authorList>
    </citation>
    <scope>NUCLEOTIDE SEQUENCE [LARGE SCALE GENOMIC DNA]</scope>
    <source>
        <strain evidence="2 3">L41</strain>
    </source>
</reference>
<organism evidence="2 3">
    <name type="scientific">Myroides marinus</name>
    <dbReference type="NCBI Taxonomy" id="703342"/>
    <lineage>
        <taxon>Bacteria</taxon>
        <taxon>Pseudomonadati</taxon>
        <taxon>Bacteroidota</taxon>
        <taxon>Flavobacteriia</taxon>
        <taxon>Flavobacteriales</taxon>
        <taxon>Flavobacteriaceae</taxon>
        <taxon>Myroides</taxon>
    </lineage>
</organism>
<evidence type="ECO:0000313" key="3">
    <source>
        <dbReference type="Proteomes" id="UP000076630"/>
    </source>
</evidence>
<name>A0A164APM3_9FLAO</name>
<keyword evidence="1" id="KW-0732">Signal</keyword>
<dbReference type="EMBL" id="LQNU01000016">
    <property type="protein sequence ID" value="KZE84329.1"/>
    <property type="molecule type" value="Genomic_DNA"/>
</dbReference>
<evidence type="ECO:0000313" key="2">
    <source>
        <dbReference type="EMBL" id="KZE84329.1"/>
    </source>
</evidence>
<feature type="chain" id="PRO_5007848749" evidence="1">
    <location>
        <begin position="19"/>
        <end position="65"/>
    </location>
</feature>
<dbReference type="Proteomes" id="UP000076630">
    <property type="component" value="Unassembled WGS sequence"/>
</dbReference>
<keyword evidence="3" id="KW-1185">Reference proteome</keyword>
<evidence type="ECO:0000256" key="1">
    <source>
        <dbReference type="SAM" id="SignalP"/>
    </source>
</evidence>
<accession>A0A164APM3</accession>
<protein>
    <submittedName>
        <fullName evidence="2">Uncharacterized protein</fullName>
    </submittedName>
</protein>
<sequence>MKKVLVFSLLLLSGIILANSEQNPRFKSDKTGNEHRYRITVQQNGVIILEQNSCLTGMHSSKYIL</sequence>
<feature type="signal peptide" evidence="1">
    <location>
        <begin position="1"/>
        <end position="18"/>
    </location>
</feature>